<dbReference type="Proteomes" id="UP000037460">
    <property type="component" value="Unassembled WGS sequence"/>
</dbReference>
<keyword evidence="3" id="KW-1185">Reference proteome</keyword>
<dbReference type="GO" id="GO:0052636">
    <property type="term" value="F:arabinosyltransferase activity"/>
    <property type="evidence" value="ECO:0007669"/>
    <property type="project" value="TreeGrafter"/>
</dbReference>
<accession>A0A0M0K343</accession>
<evidence type="ECO:0000313" key="2">
    <source>
        <dbReference type="EMBL" id="KOO33291.1"/>
    </source>
</evidence>
<dbReference type="GO" id="GO:0005794">
    <property type="term" value="C:Golgi apparatus"/>
    <property type="evidence" value="ECO:0007669"/>
    <property type="project" value="TreeGrafter"/>
</dbReference>
<reference evidence="3" key="1">
    <citation type="journal article" date="2015" name="PLoS Genet.">
        <title>Genome Sequence and Transcriptome Analyses of Chrysochromulina tobin: Metabolic Tools for Enhanced Algal Fitness in the Prominent Order Prymnesiales (Haptophyceae).</title>
        <authorList>
            <person name="Hovde B.T."/>
            <person name="Deodato C.R."/>
            <person name="Hunsperger H.M."/>
            <person name="Ryken S.A."/>
            <person name="Yost W."/>
            <person name="Jha R.K."/>
            <person name="Patterson J."/>
            <person name="Monnat R.J. Jr."/>
            <person name="Barlow S.B."/>
            <person name="Starkenburg S.R."/>
            <person name="Cattolico R.A."/>
        </authorList>
    </citation>
    <scope>NUCLEOTIDE SEQUENCE</scope>
    <source>
        <strain evidence="3">CCMP291</strain>
    </source>
</reference>
<dbReference type="PANTHER" id="PTHR46936">
    <property type="entry name" value="ARABINOSYLTRANSFERASE XEG113"/>
    <property type="match status" value="1"/>
</dbReference>
<protein>
    <submittedName>
        <fullName evidence="2">Glycosyltransferase family 77 protein</fullName>
    </submittedName>
</protein>
<comment type="caution">
    <text evidence="2">The sequence shown here is derived from an EMBL/GenBank/DDBJ whole genome shotgun (WGS) entry which is preliminary data.</text>
</comment>
<sequence>MPVRFALTASKLRAQSTNGTTFVTFADGNVASFALNWAWLLQQLGLRSLVGISGHLDRDVEARFHEVGADVFCADGPLMAANGQAGRWSELLPVLQLARTIPISVLLSDADIAWMRDPLPYFAAVRASHPRVDLLMMTDRAFNNYVSTPLKVQPNPAPLSRWAGRRLWGSAETATRAKRVERGGGGSGGDLGFELELEPGYDSAISYNIGVIWFCAHALEGLEGMVERFMISVGGEGGSVLDQNGKLRKKKVRANQLASWDQDPINKEVLQKGLRHDPEDHRLVRVDRGRLAMGVLPMLQFTTSFTYYMHRKRREMIGAAPPYCLHAIFAHGKDIDRKRGIFREERLWRDPPAYYDSGRRFLAADTFLSKSQLAVGGFDMISAQVFQVHQAMRLAALTNRTLVLPRLKCGERPMAYPCYAWYHRAFAYFGVNPDKVPMPEVCPMYYWLELAKLAGLAPKLPTREPSFLENPRVPAAVTSSVANVRFTRPDGSGVSNGDVVNLEVGGPGRKDLEGRNGPILVPGASDLSDLRRLLRGTEMARVLRVRNLHYLQLPVALGSAEAKTEVSTTWPNRRDLNEVTRGFWCTACPITRRGAVVHELNKSVVHELEGFCKSEARGKLGRGPMRSCCSAGGACHMCQPWETKITKNESELSWALQLWLPTFAKLEMLHSQEKPCAHPFCTGTDRKRFP</sequence>
<feature type="domain" description="Nucleotide-diphospho-sugar transferase" evidence="1">
    <location>
        <begin position="103"/>
        <end position="144"/>
    </location>
</feature>
<gene>
    <name evidence="2" type="ORF">Ctob_012149</name>
</gene>
<proteinExistence type="predicted"/>
<evidence type="ECO:0000313" key="3">
    <source>
        <dbReference type="Proteomes" id="UP000037460"/>
    </source>
</evidence>
<organism evidence="2 3">
    <name type="scientific">Chrysochromulina tobinii</name>
    <dbReference type="NCBI Taxonomy" id="1460289"/>
    <lineage>
        <taxon>Eukaryota</taxon>
        <taxon>Haptista</taxon>
        <taxon>Haptophyta</taxon>
        <taxon>Prymnesiophyceae</taxon>
        <taxon>Prymnesiales</taxon>
        <taxon>Chrysochromulinaceae</taxon>
        <taxon>Chrysochromulina</taxon>
    </lineage>
</organism>
<dbReference type="PANTHER" id="PTHR46936:SF1">
    <property type="entry name" value="ARABINOSYLTRANSFERASE XEG113"/>
    <property type="match status" value="1"/>
</dbReference>
<dbReference type="InterPro" id="IPR053250">
    <property type="entry name" value="Glycosyltransferase_77"/>
</dbReference>
<dbReference type="AlphaFoldDB" id="A0A0M0K343"/>
<dbReference type="EMBL" id="JWZX01001554">
    <property type="protein sequence ID" value="KOO33291.1"/>
    <property type="molecule type" value="Genomic_DNA"/>
</dbReference>
<name>A0A0M0K343_9EUKA</name>
<evidence type="ECO:0000259" key="1">
    <source>
        <dbReference type="Pfam" id="PF03407"/>
    </source>
</evidence>
<dbReference type="InterPro" id="IPR005069">
    <property type="entry name" value="Nucl-diP-sugar_transferase"/>
</dbReference>
<dbReference type="Pfam" id="PF03407">
    <property type="entry name" value="Nucleotid_trans"/>
    <property type="match status" value="1"/>
</dbReference>
<keyword evidence="2" id="KW-0808">Transferase</keyword>